<name>A0A559KAY7_9BACL</name>
<feature type="compositionally biased region" description="Low complexity" evidence="6">
    <location>
        <begin position="110"/>
        <end position="128"/>
    </location>
</feature>
<evidence type="ECO:0000256" key="3">
    <source>
        <dbReference type="HAMAP-Rule" id="MF_01357"/>
    </source>
</evidence>
<evidence type="ECO:0000256" key="6">
    <source>
        <dbReference type="SAM" id="MobiDB-lite"/>
    </source>
</evidence>
<dbReference type="InterPro" id="IPR001268">
    <property type="entry name" value="NADH_UbQ_OxRdtase_30kDa_su"/>
</dbReference>
<comment type="subcellular location">
    <subcellularLocation>
        <location evidence="3">Cell membrane</location>
        <topology evidence="3">Peripheral membrane protein</topology>
        <orientation evidence="3">Cytoplasmic side</orientation>
    </subcellularLocation>
</comment>
<keyword evidence="3" id="KW-1003">Cell membrane</keyword>
<organism evidence="8 9">
    <name type="scientific">Paenibacillus cremeus</name>
    <dbReference type="NCBI Taxonomy" id="2163881"/>
    <lineage>
        <taxon>Bacteria</taxon>
        <taxon>Bacillati</taxon>
        <taxon>Bacillota</taxon>
        <taxon>Bacilli</taxon>
        <taxon>Bacillales</taxon>
        <taxon>Paenibacillaceae</taxon>
        <taxon>Paenibacillus</taxon>
    </lineage>
</organism>
<dbReference type="Proteomes" id="UP000317036">
    <property type="component" value="Unassembled WGS sequence"/>
</dbReference>
<comment type="catalytic activity">
    <reaction evidence="3 5">
        <text>a quinone + NADH + 5 H(+)(in) = a quinol + NAD(+) + 4 H(+)(out)</text>
        <dbReference type="Rhea" id="RHEA:57888"/>
        <dbReference type="ChEBI" id="CHEBI:15378"/>
        <dbReference type="ChEBI" id="CHEBI:24646"/>
        <dbReference type="ChEBI" id="CHEBI:57540"/>
        <dbReference type="ChEBI" id="CHEBI:57945"/>
        <dbReference type="ChEBI" id="CHEBI:132124"/>
    </reaction>
</comment>
<dbReference type="EC" id="7.1.1.-" evidence="3"/>
<dbReference type="HAMAP" id="MF_01357">
    <property type="entry name" value="NDH1_NuoC"/>
    <property type="match status" value="1"/>
</dbReference>
<keyword evidence="2 3" id="KW-0813">Transport</keyword>
<comment type="similarity">
    <text evidence="1 3 4">Belongs to the complex I 30 kDa subunit family.</text>
</comment>
<comment type="caution">
    <text evidence="8">The sequence shown here is derived from an EMBL/GenBank/DDBJ whole genome shotgun (WGS) entry which is preliminary data.</text>
</comment>
<evidence type="ECO:0000259" key="7">
    <source>
        <dbReference type="Pfam" id="PF00329"/>
    </source>
</evidence>
<keyword evidence="9" id="KW-1185">Reference proteome</keyword>
<keyword evidence="3 4" id="KW-1278">Translocase</keyword>
<dbReference type="NCBIfam" id="TIGR01961">
    <property type="entry name" value="NuoC_fam"/>
    <property type="match status" value="1"/>
</dbReference>
<accession>A0A559KAY7</accession>
<dbReference type="InterPro" id="IPR037232">
    <property type="entry name" value="NADH_quin_OxRdtase_su_C/D-like"/>
</dbReference>
<gene>
    <name evidence="3" type="primary">nuoC</name>
    <name evidence="8" type="ORF">FPZ49_14000</name>
</gene>
<evidence type="ECO:0000256" key="1">
    <source>
        <dbReference type="ARBA" id="ARBA00007569"/>
    </source>
</evidence>
<dbReference type="Pfam" id="PF00329">
    <property type="entry name" value="Complex1_30kDa"/>
    <property type="match status" value="1"/>
</dbReference>
<dbReference type="PANTHER" id="PTHR10884:SF14">
    <property type="entry name" value="NADH DEHYDROGENASE [UBIQUINONE] IRON-SULFUR PROTEIN 3, MITOCHONDRIAL"/>
    <property type="match status" value="1"/>
</dbReference>
<sequence>MSDEQKKDLPEGVNASESQPSESAEQPTAKPVAAEAKAAPMSGEPTAVPGADVAKAGGAGEPPGGYAEAQTKPEAPAGEAAAPVDAEREAKLKAAAEARAARAAAREAKAASTGEAGDAPAAEAAAPSDADKEAKAKAAAEARAARASARAAKTEGADPDAPKVPSPNQPLLDRLVAILKEFNADAVEESFVNEKGGHVPYVVLKADQWFEAAVLLRDHSELRLNYLRNVSGIDMETHMEVAYHLVSLETKRDYVVKVRTNRETPSVPSVTEVWPTANWNEREIYDLLGIAFPGHPDLRRIMMADDWVGHPLRKDYEPLDPEV</sequence>
<protein>
    <recommendedName>
        <fullName evidence="3">NADH-quinone oxidoreductase subunit C</fullName>
        <ecNumber evidence="3">7.1.1.-</ecNumber>
    </recommendedName>
    <alternativeName>
        <fullName evidence="3">NADH dehydrogenase I subunit C</fullName>
    </alternativeName>
    <alternativeName>
        <fullName evidence="3">NDH-1 subunit C</fullName>
    </alternativeName>
</protein>
<feature type="compositionally biased region" description="Low complexity" evidence="6">
    <location>
        <begin position="64"/>
        <end position="84"/>
    </location>
</feature>
<feature type="compositionally biased region" description="Low complexity" evidence="6">
    <location>
        <begin position="15"/>
        <end position="40"/>
    </location>
</feature>
<feature type="region of interest" description="Disordered" evidence="6">
    <location>
        <begin position="1"/>
        <end position="169"/>
    </location>
</feature>
<feature type="compositionally biased region" description="Basic and acidic residues" evidence="6">
    <location>
        <begin position="1"/>
        <end position="10"/>
    </location>
</feature>
<dbReference type="InterPro" id="IPR020396">
    <property type="entry name" value="NADH_UbQ_OxRdtase_CS"/>
</dbReference>
<dbReference type="GO" id="GO:0008137">
    <property type="term" value="F:NADH dehydrogenase (ubiquinone) activity"/>
    <property type="evidence" value="ECO:0007669"/>
    <property type="project" value="InterPro"/>
</dbReference>
<feature type="compositionally biased region" description="Basic and acidic residues" evidence="6">
    <location>
        <begin position="129"/>
        <end position="144"/>
    </location>
</feature>
<comment type="function">
    <text evidence="3">NDH-1 shuttles electrons from NADH, via FMN and iron-sulfur (Fe-S) centers, to quinones in the respiratory chain. The immediate electron acceptor for the enzyme in this species is believed to be a menaquinone. Couples the redox reaction to proton translocation (for every two electrons transferred, four hydrogen ions are translocated across the cytoplasmic membrane), and thus conserves the redox energy in a proton gradient.</text>
</comment>
<dbReference type="GO" id="GO:0048038">
    <property type="term" value="F:quinone binding"/>
    <property type="evidence" value="ECO:0007669"/>
    <property type="project" value="UniProtKB-KW"/>
</dbReference>
<dbReference type="OrthoDB" id="9803286at2"/>
<dbReference type="PROSITE" id="PS00542">
    <property type="entry name" value="COMPLEX1_30K"/>
    <property type="match status" value="1"/>
</dbReference>
<dbReference type="RefSeq" id="WP_144847650.1">
    <property type="nucleotide sequence ID" value="NZ_VNJI01000015.1"/>
</dbReference>
<dbReference type="EMBL" id="VNJI01000015">
    <property type="protein sequence ID" value="TVY09297.1"/>
    <property type="molecule type" value="Genomic_DNA"/>
</dbReference>
<feature type="domain" description="NADH:ubiquinone oxidoreductase 30kDa subunit" evidence="7">
    <location>
        <begin position="203"/>
        <end position="317"/>
    </location>
</feature>
<dbReference type="GO" id="GO:0050136">
    <property type="term" value="F:NADH dehydrogenase (quinone) (non-electrogenic) activity"/>
    <property type="evidence" value="ECO:0007669"/>
    <property type="project" value="UniProtKB-UniRule"/>
</dbReference>
<dbReference type="Gene3D" id="3.30.460.80">
    <property type="entry name" value="NADH:ubiquinone oxidoreductase, 30kDa subunit"/>
    <property type="match status" value="1"/>
</dbReference>
<reference evidence="8 9" key="1">
    <citation type="submission" date="2019-07" db="EMBL/GenBank/DDBJ databases">
        <authorList>
            <person name="Kim J."/>
        </authorList>
    </citation>
    <scope>NUCLEOTIDE SEQUENCE [LARGE SCALE GENOMIC DNA]</scope>
    <source>
        <strain evidence="8 9">JC52</strain>
    </source>
</reference>
<dbReference type="InterPro" id="IPR010218">
    <property type="entry name" value="NADH_DH_suC"/>
</dbReference>
<dbReference type="SUPFAM" id="SSF143243">
    <property type="entry name" value="Nqo5-like"/>
    <property type="match status" value="1"/>
</dbReference>
<dbReference type="GO" id="GO:0005886">
    <property type="term" value="C:plasma membrane"/>
    <property type="evidence" value="ECO:0007669"/>
    <property type="project" value="UniProtKB-SubCell"/>
</dbReference>
<evidence type="ECO:0000313" key="8">
    <source>
        <dbReference type="EMBL" id="TVY09297.1"/>
    </source>
</evidence>
<keyword evidence="3" id="KW-0472">Membrane</keyword>
<evidence type="ECO:0000256" key="5">
    <source>
        <dbReference type="RuleBase" id="RU003582"/>
    </source>
</evidence>
<dbReference type="AlphaFoldDB" id="A0A559KAY7"/>
<evidence type="ECO:0000256" key="4">
    <source>
        <dbReference type="RuleBase" id="RU003456"/>
    </source>
</evidence>
<feature type="compositionally biased region" description="Basic and acidic residues" evidence="6">
    <location>
        <begin position="85"/>
        <end position="109"/>
    </location>
</feature>
<evidence type="ECO:0000256" key="2">
    <source>
        <dbReference type="ARBA" id="ARBA00022448"/>
    </source>
</evidence>
<comment type="subunit">
    <text evidence="3">NDH-1 is composed of 14 different subunits. Subunits NuoB, C, D, E, F, and G constitute the peripheral sector of the complex.</text>
</comment>
<evidence type="ECO:0000313" key="9">
    <source>
        <dbReference type="Proteomes" id="UP000317036"/>
    </source>
</evidence>
<dbReference type="PANTHER" id="PTHR10884">
    <property type="entry name" value="NADH DEHYDROGENASE UBIQUINONE IRON-SULFUR PROTEIN 3"/>
    <property type="match status" value="1"/>
</dbReference>
<proteinExistence type="inferred from homology"/>
<keyword evidence="3 5" id="KW-0874">Quinone</keyword>
<keyword evidence="3 4" id="KW-0520">NAD</keyword>